<keyword evidence="1" id="KW-0472">Membrane</keyword>
<evidence type="ECO:0000313" key="3">
    <source>
        <dbReference type="Proteomes" id="UP001225072"/>
    </source>
</evidence>
<reference evidence="2 3" key="1">
    <citation type="submission" date="2023-07" db="EMBL/GenBank/DDBJ databases">
        <title>Functional and genomic diversity of the sorghum phyllosphere microbiome.</title>
        <authorList>
            <person name="Shade A."/>
        </authorList>
    </citation>
    <scope>NUCLEOTIDE SEQUENCE [LARGE SCALE GENOMIC DNA]</scope>
    <source>
        <strain evidence="2 3">SORGH_AS_1064</strain>
    </source>
</reference>
<evidence type="ECO:0000256" key="1">
    <source>
        <dbReference type="SAM" id="Phobius"/>
    </source>
</evidence>
<keyword evidence="1" id="KW-0812">Transmembrane</keyword>
<proteinExistence type="predicted"/>
<feature type="transmembrane region" description="Helical" evidence="1">
    <location>
        <begin position="78"/>
        <end position="97"/>
    </location>
</feature>
<gene>
    <name evidence="2" type="ORF">QE404_000213</name>
</gene>
<accession>A0ABU0TDB1</accession>
<dbReference type="Proteomes" id="UP001225072">
    <property type="component" value="Unassembled WGS sequence"/>
</dbReference>
<organism evidence="2 3">
    <name type="scientific">Chryseobacterium camelliae</name>
    <dbReference type="NCBI Taxonomy" id="1265445"/>
    <lineage>
        <taxon>Bacteria</taxon>
        <taxon>Pseudomonadati</taxon>
        <taxon>Bacteroidota</taxon>
        <taxon>Flavobacteriia</taxon>
        <taxon>Flavobacteriales</taxon>
        <taxon>Weeksellaceae</taxon>
        <taxon>Chryseobacterium group</taxon>
        <taxon>Chryseobacterium</taxon>
    </lineage>
</organism>
<sequence>MRNYITYFLTGLFLLFVVESKMNVRTLDNSLVGPVSHCMLKKANKLNQTCEKLSIQQKILSENYSLELLENSFQLSHVQAVAVLAAVFTFACFLGLLRFKELKPSLHGLGICSNIIKRFILIRSIRI</sequence>
<name>A0ABU0TDB1_9FLAO</name>
<keyword evidence="3" id="KW-1185">Reference proteome</keyword>
<evidence type="ECO:0000313" key="2">
    <source>
        <dbReference type="EMBL" id="MDQ1095066.1"/>
    </source>
</evidence>
<keyword evidence="1" id="KW-1133">Transmembrane helix</keyword>
<dbReference type="EMBL" id="JAUTAL010000001">
    <property type="protein sequence ID" value="MDQ1095066.1"/>
    <property type="molecule type" value="Genomic_DNA"/>
</dbReference>
<protein>
    <submittedName>
        <fullName evidence="2">Multisubunit Na+/H+ antiporter MnhG subunit</fullName>
    </submittedName>
</protein>
<comment type="caution">
    <text evidence="2">The sequence shown here is derived from an EMBL/GenBank/DDBJ whole genome shotgun (WGS) entry which is preliminary data.</text>
</comment>